<evidence type="ECO:0000313" key="1">
    <source>
        <dbReference type="EMBL" id="JAE27829.1"/>
    </source>
</evidence>
<name>A0A0A9GWA4_ARUDO</name>
<proteinExistence type="predicted"/>
<sequence>MMPIAILLQKVMPEERNITFFMGLYAAIVLESKISTLNMSRYHCLAQFYKTLGSNPITTADYISQQLTGNIL</sequence>
<dbReference type="EMBL" id="GBRH01170067">
    <property type="protein sequence ID" value="JAE27829.1"/>
    <property type="molecule type" value="Transcribed_RNA"/>
</dbReference>
<dbReference type="AlphaFoldDB" id="A0A0A9GWA4"/>
<reference evidence="1" key="1">
    <citation type="submission" date="2014-09" db="EMBL/GenBank/DDBJ databases">
        <authorList>
            <person name="Magalhaes I.L.F."/>
            <person name="Oliveira U."/>
            <person name="Santos F.R."/>
            <person name="Vidigal T.H.D.A."/>
            <person name="Brescovit A.D."/>
            <person name="Santos A.J."/>
        </authorList>
    </citation>
    <scope>NUCLEOTIDE SEQUENCE</scope>
    <source>
        <tissue evidence="1">Shoot tissue taken approximately 20 cm above the soil surface</tissue>
    </source>
</reference>
<accession>A0A0A9GWA4</accession>
<protein>
    <submittedName>
        <fullName evidence="1">Uncharacterized protein</fullName>
    </submittedName>
</protein>
<reference evidence="1" key="2">
    <citation type="journal article" date="2015" name="Data Brief">
        <title>Shoot transcriptome of the giant reed, Arundo donax.</title>
        <authorList>
            <person name="Barrero R.A."/>
            <person name="Guerrero F.D."/>
            <person name="Moolhuijzen P."/>
            <person name="Goolsby J.A."/>
            <person name="Tidwell J."/>
            <person name="Bellgard S.E."/>
            <person name="Bellgard M.I."/>
        </authorList>
    </citation>
    <scope>NUCLEOTIDE SEQUENCE</scope>
    <source>
        <tissue evidence="1">Shoot tissue taken approximately 20 cm above the soil surface</tissue>
    </source>
</reference>
<organism evidence="1">
    <name type="scientific">Arundo donax</name>
    <name type="common">Giant reed</name>
    <name type="synonym">Donax arundinaceus</name>
    <dbReference type="NCBI Taxonomy" id="35708"/>
    <lineage>
        <taxon>Eukaryota</taxon>
        <taxon>Viridiplantae</taxon>
        <taxon>Streptophyta</taxon>
        <taxon>Embryophyta</taxon>
        <taxon>Tracheophyta</taxon>
        <taxon>Spermatophyta</taxon>
        <taxon>Magnoliopsida</taxon>
        <taxon>Liliopsida</taxon>
        <taxon>Poales</taxon>
        <taxon>Poaceae</taxon>
        <taxon>PACMAD clade</taxon>
        <taxon>Arundinoideae</taxon>
        <taxon>Arundineae</taxon>
        <taxon>Arundo</taxon>
    </lineage>
</organism>